<dbReference type="RefSeq" id="WP_215233753.1">
    <property type="nucleotide sequence ID" value="NZ_CAJRAU010000003.1"/>
</dbReference>
<dbReference type="PANTHER" id="PTHR30572">
    <property type="entry name" value="MEMBRANE COMPONENT OF TRANSPORTER-RELATED"/>
    <property type="match status" value="1"/>
</dbReference>
<feature type="transmembrane region" description="Helical" evidence="6">
    <location>
        <begin position="703"/>
        <end position="731"/>
    </location>
</feature>
<feature type="transmembrane region" description="Helical" evidence="6">
    <location>
        <begin position="335"/>
        <end position="357"/>
    </location>
</feature>
<evidence type="ECO:0000256" key="4">
    <source>
        <dbReference type="ARBA" id="ARBA00022989"/>
    </source>
</evidence>
<evidence type="ECO:0008006" key="11">
    <source>
        <dbReference type="Google" id="ProtNLM"/>
    </source>
</evidence>
<dbReference type="InterPro" id="IPR025857">
    <property type="entry name" value="MacB_PCD"/>
</dbReference>
<evidence type="ECO:0000256" key="1">
    <source>
        <dbReference type="ARBA" id="ARBA00004651"/>
    </source>
</evidence>
<reference evidence="9 10" key="1">
    <citation type="submission" date="2021-04" db="EMBL/GenBank/DDBJ databases">
        <authorList>
            <person name="Rodrigo-Torres L."/>
            <person name="Arahal R. D."/>
            <person name="Lucena T."/>
        </authorList>
    </citation>
    <scope>NUCLEOTIDE SEQUENCE [LARGE SCALE GENOMIC DNA]</scope>
    <source>
        <strain evidence="9 10">CECT 9623</strain>
    </source>
</reference>
<feature type="domain" description="MacB-like periplasmic core" evidence="8">
    <location>
        <begin position="17"/>
        <end position="242"/>
    </location>
</feature>
<dbReference type="InterPro" id="IPR050250">
    <property type="entry name" value="Macrolide_Exporter_MacB"/>
</dbReference>
<keyword evidence="2" id="KW-1003">Cell membrane</keyword>
<accession>A0ABM8UQD4</accession>
<evidence type="ECO:0000256" key="2">
    <source>
        <dbReference type="ARBA" id="ARBA00022475"/>
    </source>
</evidence>
<keyword evidence="4 6" id="KW-1133">Transmembrane helix</keyword>
<feature type="transmembrane region" description="Helical" evidence="6">
    <location>
        <begin position="425"/>
        <end position="445"/>
    </location>
</feature>
<name>A0ABM8UQD4_9BACT</name>
<feature type="transmembrane region" description="Helical" evidence="6">
    <location>
        <begin position="751"/>
        <end position="771"/>
    </location>
</feature>
<proteinExistence type="predicted"/>
<gene>
    <name evidence="9" type="ORF">DYBT9623_02391</name>
</gene>
<evidence type="ECO:0000259" key="7">
    <source>
        <dbReference type="Pfam" id="PF02687"/>
    </source>
</evidence>
<dbReference type="EMBL" id="CAJRAU010000003">
    <property type="protein sequence ID" value="CAG5069655.1"/>
    <property type="molecule type" value="Genomic_DNA"/>
</dbReference>
<dbReference type="InterPro" id="IPR003838">
    <property type="entry name" value="ABC3_permease_C"/>
</dbReference>
<evidence type="ECO:0000259" key="8">
    <source>
        <dbReference type="Pfam" id="PF12704"/>
    </source>
</evidence>
<comment type="subcellular location">
    <subcellularLocation>
        <location evidence="1">Cell membrane</location>
        <topology evidence="1">Multi-pass membrane protein</topology>
    </subcellularLocation>
</comment>
<evidence type="ECO:0000256" key="6">
    <source>
        <dbReference type="SAM" id="Phobius"/>
    </source>
</evidence>
<keyword evidence="5 6" id="KW-0472">Membrane</keyword>
<sequence length="790" mass="88702">MSLKITLRKLIRQRVYSAINITGLAVGMAGAIIIFQLVSFHLGVDTYHRNADRTYRVVVDLHLEDGQVEKERGSAFVLHQTLKKEFSYVENAAYLAGKELTIDIKNASQSTKYLEKEHVAFTNSDFFNIFDYQWVEGNAATLNAPNQAVITESYALKYFGNANPVGQFLRVENKENIRIAGVIRDYPQQTDFKKDLFISLPTIRKIIPEYGYEDWGWIDSGRETYVTLRSEKDRETFEKQMPAFAQKYYGANGKIFQYHLQPLSDVHFNIDYNGKIKYTTIAILATVALLMVLIACFNFINLSTAQAFKRSKEVGIRKVLGVSQMQVFWSFIRETAVLTLVSALFALVLSILFSSILNNWLGLQIEVNYLADYRLPVFSVLLILLILVLAGVYPALIVSNFNPLRAITGLLRENNRNLFSVRKGLVVVQFSISFVLIAVALLIMLQSDYISKKDLGMNRDLIMHVRLPAAETDKIAVIRNEIGALNETEHFALLRGAPSSQEGYGGSVKFENRDWEKFAARSKVADENYVATYGLKLVAGRNVTQSDTVHELLINQKMVRALGLKSAEEALNKNLMIGEISKTGRIVGVLADFNNTDLYSAIEPTVIFQSKAFYRYAAVKLNHLDKSTVKNVAAIWQRQFPAHVFEYSFFDEELAGFYKREELASGLISLFAGVSVFLSCLGLFGLAIFSIEQRTKEIGIRKVLGASVAGIIGLLSADFLKLVLIAAVIATPAAYYFMDKWLQDFAYKVEIQWWIFASAGLTAATIALLTISFQSVKAALKDPVESLKSE</sequence>
<evidence type="ECO:0000313" key="10">
    <source>
        <dbReference type="Proteomes" id="UP000679725"/>
    </source>
</evidence>
<protein>
    <recommendedName>
        <fullName evidence="11">ABC transport system permease protein</fullName>
    </recommendedName>
</protein>
<dbReference type="Pfam" id="PF12704">
    <property type="entry name" value="MacB_PCD"/>
    <property type="match status" value="1"/>
</dbReference>
<feature type="transmembrane region" description="Helical" evidence="6">
    <location>
        <begin position="21"/>
        <end position="44"/>
    </location>
</feature>
<dbReference type="Proteomes" id="UP000679725">
    <property type="component" value="Unassembled WGS sequence"/>
</dbReference>
<keyword evidence="10" id="KW-1185">Reference proteome</keyword>
<feature type="domain" description="ABC3 transporter permease C-terminal" evidence="7">
    <location>
        <begin position="286"/>
        <end position="403"/>
    </location>
</feature>
<feature type="transmembrane region" description="Helical" evidence="6">
    <location>
        <begin position="667"/>
        <end position="691"/>
    </location>
</feature>
<feature type="transmembrane region" description="Helical" evidence="6">
    <location>
        <begin position="278"/>
        <end position="300"/>
    </location>
</feature>
<dbReference type="Pfam" id="PF02687">
    <property type="entry name" value="FtsX"/>
    <property type="match status" value="2"/>
</dbReference>
<feature type="transmembrane region" description="Helical" evidence="6">
    <location>
        <begin position="377"/>
        <end position="404"/>
    </location>
</feature>
<keyword evidence="3 6" id="KW-0812">Transmembrane</keyword>
<evidence type="ECO:0000313" key="9">
    <source>
        <dbReference type="EMBL" id="CAG5069655.1"/>
    </source>
</evidence>
<organism evidence="9 10">
    <name type="scientific">Dyadobacter linearis</name>
    <dbReference type="NCBI Taxonomy" id="2823330"/>
    <lineage>
        <taxon>Bacteria</taxon>
        <taxon>Pseudomonadati</taxon>
        <taxon>Bacteroidota</taxon>
        <taxon>Cytophagia</taxon>
        <taxon>Cytophagales</taxon>
        <taxon>Spirosomataceae</taxon>
        <taxon>Dyadobacter</taxon>
    </lineage>
</organism>
<comment type="caution">
    <text evidence="9">The sequence shown here is derived from an EMBL/GenBank/DDBJ whole genome shotgun (WGS) entry which is preliminary data.</text>
</comment>
<feature type="domain" description="ABC3 transporter permease C-terminal" evidence="7">
    <location>
        <begin position="670"/>
        <end position="778"/>
    </location>
</feature>
<dbReference type="PANTHER" id="PTHR30572:SF18">
    <property type="entry name" value="ABC-TYPE MACROLIDE FAMILY EXPORT SYSTEM PERMEASE COMPONENT 2"/>
    <property type="match status" value="1"/>
</dbReference>
<evidence type="ECO:0000256" key="5">
    <source>
        <dbReference type="ARBA" id="ARBA00023136"/>
    </source>
</evidence>
<evidence type="ECO:0000256" key="3">
    <source>
        <dbReference type="ARBA" id="ARBA00022692"/>
    </source>
</evidence>